<organism evidence="2 3">
    <name type="scientific">Petrolisthes manimaculis</name>
    <dbReference type="NCBI Taxonomy" id="1843537"/>
    <lineage>
        <taxon>Eukaryota</taxon>
        <taxon>Metazoa</taxon>
        <taxon>Ecdysozoa</taxon>
        <taxon>Arthropoda</taxon>
        <taxon>Crustacea</taxon>
        <taxon>Multicrustacea</taxon>
        <taxon>Malacostraca</taxon>
        <taxon>Eumalacostraca</taxon>
        <taxon>Eucarida</taxon>
        <taxon>Decapoda</taxon>
        <taxon>Pleocyemata</taxon>
        <taxon>Anomura</taxon>
        <taxon>Galatheoidea</taxon>
        <taxon>Porcellanidae</taxon>
        <taxon>Petrolisthes</taxon>
    </lineage>
</organism>
<proteinExistence type="predicted"/>
<keyword evidence="1" id="KW-0812">Transmembrane</keyword>
<name>A0AAE1NTC3_9EUCA</name>
<evidence type="ECO:0000256" key="1">
    <source>
        <dbReference type="SAM" id="Phobius"/>
    </source>
</evidence>
<keyword evidence="3" id="KW-1185">Reference proteome</keyword>
<sequence>MYSLNTIARYSVNKSFLLTTHRLYCYLFISASLPVITFSTFPPRAPLYISSPRHPLPTFLHVPSNSCNPTPLSPSRVFHRSSTFLHMHLNSCVPPPLRVLHHLFTLLHVTFNTFITLPSPSTLFPPSSTCFPSSLLTSYNPSTYFSILLQTFHIPPQHPNDAILQQFLALLMSGVRHHTIIKPHCMPLELLEAATRESDV</sequence>
<evidence type="ECO:0000313" key="3">
    <source>
        <dbReference type="Proteomes" id="UP001292094"/>
    </source>
</evidence>
<evidence type="ECO:0000313" key="2">
    <source>
        <dbReference type="EMBL" id="KAK4295845.1"/>
    </source>
</evidence>
<protein>
    <submittedName>
        <fullName evidence="2">Uncharacterized protein</fullName>
    </submittedName>
</protein>
<feature type="transmembrane region" description="Helical" evidence="1">
    <location>
        <begin position="23"/>
        <end position="41"/>
    </location>
</feature>
<dbReference type="AlphaFoldDB" id="A0AAE1NTC3"/>
<reference evidence="2" key="1">
    <citation type="submission" date="2023-11" db="EMBL/GenBank/DDBJ databases">
        <title>Genome assemblies of two species of porcelain crab, Petrolisthes cinctipes and Petrolisthes manimaculis (Anomura: Porcellanidae).</title>
        <authorList>
            <person name="Angst P."/>
        </authorList>
    </citation>
    <scope>NUCLEOTIDE SEQUENCE</scope>
    <source>
        <strain evidence="2">PB745_02</strain>
        <tissue evidence="2">Gill</tissue>
    </source>
</reference>
<comment type="caution">
    <text evidence="2">The sequence shown here is derived from an EMBL/GenBank/DDBJ whole genome shotgun (WGS) entry which is preliminary data.</text>
</comment>
<gene>
    <name evidence="2" type="ORF">Pmani_031622</name>
</gene>
<dbReference type="Proteomes" id="UP001292094">
    <property type="component" value="Unassembled WGS sequence"/>
</dbReference>
<dbReference type="EMBL" id="JAWZYT010003985">
    <property type="protein sequence ID" value="KAK4295845.1"/>
    <property type="molecule type" value="Genomic_DNA"/>
</dbReference>
<accession>A0AAE1NTC3</accession>
<keyword evidence="1" id="KW-1133">Transmembrane helix</keyword>
<keyword evidence="1" id="KW-0472">Membrane</keyword>